<dbReference type="AlphaFoldDB" id="A0A4S8MQL3"/>
<sequence length="72" mass="7984">MRQHAICLSKLVLLVTAVHFLPNRVLIMIMFARPNRPTTRITTSLLGFSGQRSHLSNGYTTVSVPSSCSRLS</sequence>
<dbReference type="Proteomes" id="UP000297245">
    <property type="component" value="Unassembled WGS sequence"/>
</dbReference>
<accession>A0A4S8MQL3</accession>
<reference evidence="1 2" key="1">
    <citation type="journal article" date="2019" name="Nat. Ecol. Evol.">
        <title>Megaphylogeny resolves global patterns of mushroom evolution.</title>
        <authorList>
            <person name="Varga T."/>
            <person name="Krizsan K."/>
            <person name="Foldi C."/>
            <person name="Dima B."/>
            <person name="Sanchez-Garcia M."/>
            <person name="Sanchez-Ramirez S."/>
            <person name="Szollosi G.J."/>
            <person name="Szarkandi J.G."/>
            <person name="Papp V."/>
            <person name="Albert L."/>
            <person name="Andreopoulos W."/>
            <person name="Angelini C."/>
            <person name="Antonin V."/>
            <person name="Barry K.W."/>
            <person name="Bougher N.L."/>
            <person name="Buchanan P."/>
            <person name="Buyck B."/>
            <person name="Bense V."/>
            <person name="Catcheside P."/>
            <person name="Chovatia M."/>
            <person name="Cooper J."/>
            <person name="Damon W."/>
            <person name="Desjardin D."/>
            <person name="Finy P."/>
            <person name="Geml J."/>
            <person name="Haridas S."/>
            <person name="Hughes K."/>
            <person name="Justo A."/>
            <person name="Karasinski D."/>
            <person name="Kautmanova I."/>
            <person name="Kiss B."/>
            <person name="Kocsube S."/>
            <person name="Kotiranta H."/>
            <person name="LaButti K.M."/>
            <person name="Lechner B.E."/>
            <person name="Liimatainen K."/>
            <person name="Lipzen A."/>
            <person name="Lukacs Z."/>
            <person name="Mihaltcheva S."/>
            <person name="Morgado L.N."/>
            <person name="Niskanen T."/>
            <person name="Noordeloos M.E."/>
            <person name="Ohm R.A."/>
            <person name="Ortiz-Santana B."/>
            <person name="Ovrebo C."/>
            <person name="Racz N."/>
            <person name="Riley R."/>
            <person name="Savchenko A."/>
            <person name="Shiryaev A."/>
            <person name="Soop K."/>
            <person name="Spirin V."/>
            <person name="Szebenyi C."/>
            <person name="Tomsovsky M."/>
            <person name="Tulloss R.E."/>
            <person name="Uehling J."/>
            <person name="Grigoriev I.V."/>
            <person name="Vagvolgyi C."/>
            <person name="Papp T."/>
            <person name="Martin F.M."/>
            <person name="Miettinen O."/>
            <person name="Hibbett D.S."/>
            <person name="Nagy L.G."/>
        </authorList>
    </citation>
    <scope>NUCLEOTIDE SEQUENCE [LARGE SCALE GENOMIC DNA]</scope>
    <source>
        <strain evidence="1 2">CBS 962.96</strain>
    </source>
</reference>
<protein>
    <submittedName>
        <fullName evidence="1">Uncharacterized protein</fullName>
    </submittedName>
</protein>
<name>A0A4S8MQL3_DENBC</name>
<evidence type="ECO:0000313" key="1">
    <source>
        <dbReference type="EMBL" id="THV04889.1"/>
    </source>
</evidence>
<organism evidence="1 2">
    <name type="scientific">Dendrothele bispora (strain CBS 962.96)</name>
    <dbReference type="NCBI Taxonomy" id="1314807"/>
    <lineage>
        <taxon>Eukaryota</taxon>
        <taxon>Fungi</taxon>
        <taxon>Dikarya</taxon>
        <taxon>Basidiomycota</taxon>
        <taxon>Agaricomycotina</taxon>
        <taxon>Agaricomycetes</taxon>
        <taxon>Agaricomycetidae</taxon>
        <taxon>Agaricales</taxon>
        <taxon>Agaricales incertae sedis</taxon>
        <taxon>Dendrothele</taxon>
    </lineage>
</organism>
<dbReference type="EMBL" id="ML179052">
    <property type="protein sequence ID" value="THV04889.1"/>
    <property type="molecule type" value="Genomic_DNA"/>
</dbReference>
<gene>
    <name evidence="1" type="ORF">K435DRAFT_774178</name>
</gene>
<keyword evidence="2" id="KW-1185">Reference proteome</keyword>
<proteinExistence type="predicted"/>
<evidence type="ECO:0000313" key="2">
    <source>
        <dbReference type="Proteomes" id="UP000297245"/>
    </source>
</evidence>
<feature type="non-terminal residue" evidence="1">
    <location>
        <position position="72"/>
    </location>
</feature>